<dbReference type="AlphaFoldDB" id="F9WVJ6"/>
<dbReference type="EMBL" id="CAEX01007994">
    <property type="protein sequence ID" value="CCD21604.1"/>
    <property type="molecule type" value="Genomic_DNA"/>
</dbReference>
<evidence type="ECO:0000313" key="2">
    <source>
        <dbReference type="Proteomes" id="UP000009027"/>
    </source>
</evidence>
<dbReference type="VEuPathDB" id="TriTrypDB:TvY486_0045220"/>
<gene>
    <name evidence="1" type="ORF">TvY486_0045220</name>
</gene>
<protein>
    <submittedName>
        <fullName evidence="1">Uncharacterized protein</fullName>
    </submittedName>
</protein>
<reference evidence="1 2" key="1">
    <citation type="journal article" date="2012" name="Proc. Natl. Acad. Sci. U.S.A.">
        <title>Antigenic diversity is generated by distinct evolutionary mechanisms in African trypanosome species.</title>
        <authorList>
            <person name="Jackson A.P."/>
            <person name="Berry A."/>
            <person name="Aslett M."/>
            <person name="Allison H.C."/>
            <person name="Burton P."/>
            <person name="Vavrova-Anderson J."/>
            <person name="Brown R."/>
            <person name="Browne H."/>
            <person name="Corton N."/>
            <person name="Hauser H."/>
            <person name="Gamble J."/>
            <person name="Gilderthorp R."/>
            <person name="Marcello L."/>
            <person name="McQuillan J."/>
            <person name="Otto T.D."/>
            <person name="Quail M.A."/>
            <person name="Sanders M.J."/>
            <person name="van Tonder A."/>
            <person name="Ginger M.L."/>
            <person name="Field M.C."/>
            <person name="Barry J.D."/>
            <person name="Hertz-Fowler C."/>
            <person name="Berriman M."/>
        </authorList>
    </citation>
    <scope>NUCLEOTIDE SEQUENCE</scope>
    <source>
        <strain evidence="1 2">Y486</strain>
    </source>
</reference>
<proteinExistence type="predicted"/>
<keyword evidence="2" id="KW-1185">Reference proteome</keyword>
<accession>F9WVJ6</accession>
<organism evidence="1 2">
    <name type="scientific">Trypanosoma vivax (strain Y486)</name>
    <dbReference type="NCBI Taxonomy" id="1055687"/>
    <lineage>
        <taxon>Eukaryota</taxon>
        <taxon>Discoba</taxon>
        <taxon>Euglenozoa</taxon>
        <taxon>Kinetoplastea</taxon>
        <taxon>Metakinetoplastina</taxon>
        <taxon>Trypanosomatida</taxon>
        <taxon>Trypanosomatidae</taxon>
        <taxon>Trypanosoma</taxon>
        <taxon>Duttonella</taxon>
    </lineage>
</organism>
<dbReference type="Proteomes" id="UP000009027">
    <property type="component" value="Unassembled WGS sequence"/>
</dbReference>
<name>F9WVJ6_TRYVY</name>
<evidence type="ECO:0000313" key="1">
    <source>
        <dbReference type="EMBL" id="CCD21604.1"/>
    </source>
</evidence>
<sequence length="208" mass="23287">MQPHKGLSRHEMAMKAAADARLLQLRAVASPEWGPAREKLRPFCLALAQTKRCYGVASWWFDTSLSDRERPERVQTQAAHIVAGIPKAANMEDALREARLQPVNAVAHRRASEYYLRLKGKGPVHAKVAGSVFPLEHPIHGRLAKAQHLYSTIDSPEKDQEAAMLRLARRVHFNSTTATGLKADAPEKDRQVHTIGRVRRFSGFDCQV</sequence>